<gene>
    <name evidence="1" type="ORF">LV75_006703</name>
</gene>
<organism evidence="1 2">
    <name type="scientific">Actinokineospora diospyrosa</name>
    <dbReference type="NCBI Taxonomy" id="103728"/>
    <lineage>
        <taxon>Bacteria</taxon>
        <taxon>Bacillati</taxon>
        <taxon>Actinomycetota</taxon>
        <taxon>Actinomycetes</taxon>
        <taxon>Pseudonocardiales</taxon>
        <taxon>Pseudonocardiaceae</taxon>
        <taxon>Actinokineospora</taxon>
    </lineage>
</organism>
<evidence type="ECO:0000313" key="2">
    <source>
        <dbReference type="Proteomes" id="UP001205185"/>
    </source>
</evidence>
<keyword evidence="2" id="KW-1185">Reference proteome</keyword>
<comment type="caution">
    <text evidence="1">The sequence shown here is derived from an EMBL/GenBank/DDBJ whole genome shotgun (WGS) entry which is preliminary data.</text>
</comment>
<dbReference type="RefSeq" id="WP_253891453.1">
    <property type="nucleotide sequence ID" value="NZ_BAAAVB010000023.1"/>
</dbReference>
<proteinExistence type="predicted"/>
<evidence type="ECO:0000313" key="1">
    <source>
        <dbReference type="EMBL" id="MCP2274169.1"/>
    </source>
</evidence>
<sequence length="153" mass="16987">MNPLLFLDVDGPLIPFGGRDYEVFTDAELGNPLLARVNPALGPRLLALGCDLVWATTWLDEANECVAPLLGLPALPVTTWPDEDDTGLHWKTRRIVECAAGRPFIWVDDEPTDVDRAWVADHHPEPALIHTVTAEVGLTARDFDTISQWLARR</sequence>
<protein>
    <recommendedName>
        <fullName evidence="3">Secreted protein</fullName>
    </recommendedName>
</protein>
<name>A0ABT1INB7_9PSEU</name>
<reference evidence="1 2" key="1">
    <citation type="submission" date="2022-06" db="EMBL/GenBank/DDBJ databases">
        <title>Genomic Encyclopedia of Archaeal and Bacterial Type Strains, Phase II (KMG-II): from individual species to whole genera.</title>
        <authorList>
            <person name="Goeker M."/>
        </authorList>
    </citation>
    <scope>NUCLEOTIDE SEQUENCE [LARGE SCALE GENOMIC DNA]</scope>
    <source>
        <strain evidence="1 2">DSM 44255</strain>
    </source>
</reference>
<dbReference type="EMBL" id="JAMTCO010000021">
    <property type="protein sequence ID" value="MCP2274169.1"/>
    <property type="molecule type" value="Genomic_DNA"/>
</dbReference>
<evidence type="ECO:0008006" key="3">
    <source>
        <dbReference type="Google" id="ProtNLM"/>
    </source>
</evidence>
<dbReference type="Proteomes" id="UP001205185">
    <property type="component" value="Unassembled WGS sequence"/>
</dbReference>
<dbReference type="Pfam" id="PF18143">
    <property type="entry name" value="HAD_SAK_2"/>
    <property type="match status" value="1"/>
</dbReference>
<accession>A0ABT1INB7</accession>